<dbReference type="AlphaFoldDB" id="A0A482PBI4"/>
<dbReference type="Pfam" id="PF04393">
    <property type="entry name" value="DUF535"/>
    <property type="match status" value="1"/>
</dbReference>
<name>A0A482PBI4_CITRO</name>
<dbReference type="RefSeq" id="WP_012905214.1">
    <property type="nucleotide sequence ID" value="NZ_CAJTBI010000020.1"/>
</dbReference>
<proteinExistence type="predicted"/>
<accession>A0A482PBI4</accession>
<reference evidence="1" key="1">
    <citation type="submission" date="2019-03" db="EMBL/GenBank/DDBJ databases">
        <title>Complete genome sequence of enteropathogenic Citrobacter rodentium strain DBS100.</title>
        <authorList>
            <person name="Popov G."/>
            <person name="Fiebig A."/>
            <person name="Shideler S."/>
            <person name="Coombes B."/>
            <person name="Savchenko A."/>
        </authorList>
    </citation>
    <scope>NUCLEOTIDE SEQUENCE</scope>
    <source>
        <strain evidence="1">DBS100</strain>
    </source>
</reference>
<dbReference type="PANTHER" id="PTHR38785:SF1">
    <property type="entry name" value="HOMOLOG OF VIRK"/>
    <property type="match status" value="1"/>
</dbReference>
<dbReference type="OMA" id="ADYDSFW"/>
<protein>
    <submittedName>
        <fullName evidence="1">DUF535 domain-containing protein</fullName>
    </submittedName>
</protein>
<dbReference type="GO" id="GO:0006974">
    <property type="term" value="P:DNA damage response"/>
    <property type="evidence" value="ECO:0007669"/>
    <property type="project" value="TreeGrafter"/>
</dbReference>
<sequence>MTQITDNTWYTSDVGSPLQLFMRLARGQLLLGKFWRKASFRRKFLLRSLLMPRATSQLLGNLTQWPELDTLLTRQPRLPIRLHRPYMAVNIKRDTALNALCTHYETMRNLLSREQQASYLSHYGLNLAQMTAKNDTPFQLDLVSLVSLDKEGESTVVIRDEQKRILAEITFTFCHLHGKRTLFIGGLQGAANDVAHEVIQQATKNCYGLFPKRIVMEALCQFARVAQAEQILAVSNAVHVYRCWRYMDKKTQMHADYDAFWASLGGEKTDGDYFSLPLSIARKSEAEIASKKRAEYRRRYALLDSVVEQVAQQFTN</sequence>
<dbReference type="InterPro" id="IPR007488">
    <property type="entry name" value="DUF535"/>
</dbReference>
<dbReference type="PANTHER" id="PTHR38785">
    <property type="entry name" value="HOMOLOG OF VIRK"/>
    <property type="match status" value="1"/>
</dbReference>
<gene>
    <name evidence="1" type="ORF">E2R62_00865</name>
</gene>
<dbReference type="EMBL" id="CP038008">
    <property type="protein sequence ID" value="QBY27528.1"/>
    <property type="molecule type" value="Genomic_DNA"/>
</dbReference>
<evidence type="ECO:0000313" key="1">
    <source>
        <dbReference type="EMBL" id="QBY27528.1"/>
    </source>
</evidence>
<organism evidence="1">
    <name type="scientific">Citrobacter rodentium</name>
    <dbReference type="NCBI Taxonomy" id="67825"/>
    <lineage>
        <taxon>Bacteria</taxon>
        <taxon>Pseudomonadati</taxon>
        <taxon>Pseudomonadota</taxon>
        <taxon>Gammaproteobacteria</taxon>
        <taxon>Enterobacterales</taxon>
        <taxon>Enterobacteriaceae</taxon>
        <taxon>Citrobacter</taxon>
    </lineage>
</organism>